<protein>
    <submittedName>
        <fullName evidence="1">Uncharacterized protein</fullName>
    </submittedName>
</protein>
<name>A0A4U6UGH1_SETVI</name>
<dbReference type="Gramene" id="TKW14452">
    <property type="protein sequence ID" value="TKW14452"/>
    <property type="gene ID" value="SEVIR_5G169400v2"/>
</dbReference>
<dbReference type="EMBL" id="CM016556">
    <property type="protein sequence ID" value="TKW14452.1"/>
    <property type="molecule type" value="Genomic_DNA"/>
</dbReference>
<proteinExistence type="predicted"/>
<dbReference type="Proteomes" id="UP000298652">
    <property type="component" value="Chromosome 5"/>
</dbReference>
<dbReference type="AlphaFoldDB" id="A0A4U6UGH1"/>
<evidence type="ECO:0000313" key="2">
    <source>
        <dbReference type="Proteomes" id="UP000298652"/>
    </source>
</evidence>
<evidence type="ECO:0000313" key="1">
    <source>
        <dbReference type="EMBL" id="TKW14452.1"/>
    </source>
</evidence>
<organism evidence="1 2">
    <name type="scientific">Setaria viridis</name>
    <name type="common">Green bristlegrass</name>
    <name type="synonym">Setaria italica subsp. viridis</name>
    <dbReference type="NCBI Taxonomy" id="4556"/>
    <lineage>
        <taxon>Eukaryota</taxon>
        <taxon>Viridiplantae</taxon>
        <taxon>Streptophyta</taxon>
        <taxon>Embryophyta</taxon>
        <taxon>Tracheophyta</taxon>
        <taxon>Spermatophyta</taxon>
        <taxon>Magnoliopsida</taxon>
        <taxon>Liliopsida</taxon>
        <taxon>Poales</taxon>
        <taxon>Poaceae</taxon>
        <taxon>PACMAD clade</taxon>
        <taxon>Panicoideae</taxon>
        <taxon>Panicodae</taxon>
        <taxon>Paniceae</taxon>
        <taxon>Cenchrinae</taxon>
        <taxon>Setaria</taxon>
    </lineage>
</organism>
<reference evidence="1" key="1">
    <citation type="submission" date="2019-03" db="EMBL/GenBank/DDBJ databases">
        <title>WGS assembly of Setaria viridis.</title>
        <authorList>
            <person name="Huang P."/>
            <person name="Jenkins J."/>
            <person name="Grimwood J."/>
            <person name="Barry K."/>
            <person name="Healey A."/>
            <person name="Mamidi S."/>
            <person name="Sreedasyam A."/>
            <person name="Shu S."/>
            <person name="Feldman M."/>
            <person name="Wu J."/>
            <person name="Yu Y."/>
            <person name="Chen C."/>
            <person name="Johnson J."/>
            <person name="Rokhsar D."/>
            <person name="Baxter I."/>
            <person name="Schmutz J."/>
            <person name="Brutnell T."/>
            <person name="Kellogg E."/>
        </authorList>
    </citation>
    <scope>NUCLEOTIDE SEQUENCE [LARGE SCALE GENOMIC DNA]</scope>
</reference>
<gene>
    <name evidence="1" type="ORF">SEVIR_5G169400v2</name>
</gene>
<sequence>MRALEILTRQLVTYKCTNILDRLNQIISRGKFVLPILLLAVARWLPVAFVGVRTRTVAGVERSEPWRRVPGDRIRRQHANRRTGGGRMIDPFSRGLLDLAAGGLL</sequence>
<accession>A0A4U6UGH1</accession>
<keyword evidence="2" id="KW-1185">Reference proteome</keyword>